<dbReference type="Gene3D" id="3.90.190.10">
    <property type="entry name" value="Protein tyrosine phosphatase superfamily"/>
    <property type="match status" value="1"/>
</dbReference>
<sequence length="150" mass="16212">MIEKIAINDRFTVGKAQPSAEAVPQIARDGFRSVVNLRVEGADGQKMSPAEEGEAVRRAGMSYFHLPVKADSLSDGLVDRFREGVAGLPGPVFVHCASGKRAGAFTMMHVAAEQGMSGKEVLAKAAEMGFECDTPQLESFVRDYVDSHRR</sequence>
<evidence type="ECO:0000313" key="2">
    <source>
        <dbReference type="EMBL" id="MDF1587275.1"/>
    </source>
</evidence>
<dbReference type="EMBL" id="JARGEQ010000126">
    <property type="protein sequence ID" value="MDF1587275.1"/>
    <property type="molecule type" value="Genomic_DNA"/>
</dbReference>
<dbReference type="GO" id="GO:0016787">
    <property type="term" value="F:hydrolase activity"/>
    <property type="evidence" value="ECO:0007669"/>
    <property type="project" value="InterPro"/>
</dbReference>
<dbReference type="InterPro" id="IPR005939">
    <property type="entry name" value="BLH_phosphatase-like"/>
</dbReference>
<feature type="domain" description="Beta-lactamase hydrolase-like protein phosphatase-like" evidence="1">
    <location>
        <begin position="19"/>
        <end position="103"/>
    </location>
</feature>
<name>A0AAP4D6E3_9PROT</name>
<keyword evidence="3" id="KW-1185">Reference proteome</keyword>
<proteinExistence type="predicted"/>
<dbReference type="Pfam" id="PF04273">
    <property type="entry name" value="BLH_phosphatase"/>
    <property type="match status" value="1"/>
</dbReference>
<gene>
    <name evidence="2" type="ORF">PZ740_12890</name>
</gene>
<dbReference type="AlphaFoldDB" id="A0AAP4D6E3"/>
<comment type="caution">
    <text evidence="2">The sequence shown here is derived from an EMBL/GenBank/DDBJ whole genome shotgun (WGS) entry which is preliminary data.</text>
</comment>
<dbReference type="Proteomes" id="UP001301140">
    <property type="component" value="Unassembled WGS sequence"/>
</dbReference>
<dbReference type="CDD" id="cd14503">
    <property type="entry name" value="PTP-bact"/>
    <property type="match status" value="1"/>
</dbReference>
<protein>
    <submittedName>
        <fullName evidence="2">Protein tyrosine phosphatase family protein</fullName>
    </submittedName>
</protein>
<reference evidence="2 3" key="1">
    <citation type="submission" date="2023-03" db="EMBL/GenBank/DDBJ databases">
        <title>YIM 152171 draft genome.</title>
        <authorList>
            <person name="Yang Z."/>
        </authorList>
    </citation>
    <scope>NUCLEOTIDE SEQUENCE [LARGE SCALE GENOMIC DNA]</scope>
    <source>
        <strain evidence="2 3">YIM 152171</strain>
    </source>
</reference>
<dbReference type="RefSeq" id="WP_327789694.1">
    <property type="nucleotide sequence ID" value="NZ_JARGEQ010000126.1"/>
</dbReference>
<organism evidence="2 3">
    <name type="scientific">Marinimicrococcus flavescens</name>
    <dbReference type="NCBI Taxonomy" id="3031815"/>
    <lineage>
        <taxon>Bacteria</taxon>
        <taxon>Pseudomonadati</taxon>
        <taxon>Pseudomonadota</taxon>
        <taxon>Alphaproteobacteria</taxon>
        <taxon>Geminicoccales</taxon>
        <taxon>Geminicoccaceae</taxon>
        <taxon>Marinimicrococcus</taxon>
    </lineage>
</organism>
<dbReference type="SUPFAM" id="SSF52799">
    <property type="entry name" value="(Phosphotyrosine protein) phosphatases II"/>
    <property type="match status" value="1"/>
</dbReference>
<evidence type="ECO:0000259" key="1">
    <source>
        <dbReference type="Pfam" id="PF04273"/>
    </source>
</evidence>
<evidence type="ECO:0000313" key="3">
    <source>
        <dbReference type="Proteomes" id="UP001301140"/>
    </source>
</evidence>
<accession>A0AAP4D6E3</accession>
<dbReference type="InterPro" id="IPR029021">
    <property type="entry name" value="Prot-tyrosine_phosphatase-like"/>
</dbReference>